<protein>
    <submittedName>
        <fullName evidence="1">Uncharacterized protein</fullName>
    </submittedName>
</protein>
<dbReference type="Proteomes" id="UP000002236">
    <property type="component" value="Segment"/>
</dbReference>
<name>E1A207_9CAUD</name>
<dbReference type="KEGG" id="vg:9861660"/>
<evidence type="ECO:0000313" key="2">
    <source>
        <dbReference type="Proteomes" id="UP000002236"/>
    </source>
</evidence>
<evidence type="ECO:0000313" key="1">
    <source>
        <dbReference type="EMBL" id="ADM80096.1"/>
    </source>
</evidence>
<gene>
    <name evidence="1" type="ORF">phiAS5_ORF0253</name>
</gene>
<organism evidence="1 2">
    <name type="scientific">Aeromonas phage phiAS5</name>
    <dbReference type="NCBI Taxonomy" id="879630"/>
    <lineage>
        <taxon>Viruses</taxon>
        <taxon>Duplodnaviria</taxon>
        <taxon>Heunggongvirae</taxon>
        <taxon>Uroviricota</taxon>
        <taxon>Caudoviricetes</taxon>
        <taxon>Pantevenvirales</taxon>
        <taxon>Straboviridae</taxon>
        <taxon>Chrysonvirus</taxon>
        <taxon>Chrysonvirus as5</taxon>
    </lineage>
</organism>
<keyword evidence="2" id="KW-1185">Reference proteome</keyword>
<dbReference type="GeneID" id="9861660"/>
<dbReference type="EMBL" id="HM452126">
    <property type="protein sequence ID" value="ADM80096.1"/>
    <property type="molecule type" value="Genomic_DNA"/>
</dbReference>
<reference evidence="1 2" key="1">
    <citation type="journal article" date="2012" name="Vet. Microbiol.">
        <title>Complete genome sequence and characterization of a broad-host range T4-like bacteriophage phiAS5 infecting Aeromonas salmonicida subsp. salmonicida.</title>
        <authorList>
            <person name="Kim J.H."/>
            <person name="Son J.S."/>
            <person name="Choi Y.J."/>
            <person name="Choresca C.H.Jr."/>
            <person name="Shin S.P."/>
            <person name="Han J.E."/>
            <person name="Jun J.W."/>
            <person name="Park S.C."/>
        </authorList>
    </citation>
    <scope>NUCLEOTIDE SEQUENCE [LARGE SCALE GENOMIC DNA]</scope>
</reference>
<accession>E1A207</accession>
<sequence length="43" mass="5046">MSTTFSLLLTVLPETLVLETDIDYTSAPEDCKQYRKNPYDYNR</sequence>
<proteinExistence type="predicted"/>
<dbReference type="RefSeq" id="YP_003969542.1">
    <property type="nucleotide sequence ID" value="NC_014636.1"/>
</dbReference>